<gene>
    <name evidence="3" type="ORF">AK830_g8626</name>
</gene>
<name>A0A0P7BAW3_9HYPO</name>
<sequence length="356" mass="39422">MTPDVFSESRPILMVPIDMWKYSGSSLGLVVFPQNTWNRTNSDLTPPSNVVACSVDARWSEAKTVMEVRKSTALMHEFHLGRVRNLVGTELLLQEFPRNPGYARYIPSDDRMPVIRMTPSWYDGLSPMFPDAPSILPYLPAIGTKQTTGEVLMSLVYTWWGTHGSSRCGLIDNYNASRFLEAWDYGSWDVDNEKLARAMVRQGAPVETFPEPFILKSGNVTRMEMKAIYSGYVMSATGWFDYLSIIALLLHALIALVHAVLVVFYGKMSGAWDTILELVALAQMSTPPPEPLLANASAGTRSFKTVRIVAWVEAPRAGAASPAELGGELQMRFSQQTDQRDPSLKPTIGSVYGSTA</sequence>
<comment type="caution">
    <text evidence="3">The sequence shown here is derived from an EMBL/GenBank/DDBJ whole genome shotgun (WGS) entry which is preliminary data.</text>
</comment>
<feature type="region of interest" description="Disordered" evidence="1">
    <location>
        <begin position="334"/>
        <end position="356"/>
    </location>
</feature>
<proteinExistence type="predicted"/>
<dbReference type="Proteomes" id="UP000050424">
    <property type="component" value="Unassembled WGS sequence"/>
</dbReference>
<evidence type="ECO:0000256" key="2">
    <source>
        <dbReference type="SAM" id="Phobius"/>
    </source>
</evidence>
<evidence type="ECO:0000256" key="1">
    <source>
        <dbReference type="SAM" id="MobiDB-lite"/>
    </source>
</evidence>
<keyword evidence="4" id="KW-1185">Reference proteome</keyword>
<evidence type="ECO:0000313" key="4">
    <source>
        <dbReference type="Proteomes" id="UP000050424"/>
    </source>
</evidence>
<keyword evidence="2" id="KW-0812">Transmembrane</keyword>
<organism evidence="3 4">
    <name type="scientific">Neonectria ditissima</name>
    <dbReference type="NCBI Taxonomy" id="78410"/>
    <lineage>
        <taxon>Eukaryota</taxon>
        <taxon>Fungi</taxon>
        <taxon>Dikarya</taxon>
        <taxon>Ascomycota</taxon>
        <taxon>Pezizomycotina</taxon>
        <taxon>Sordariomycetes</taxon>
        <taxon>Hypocreomycetidae</taxon>
        <taxon>Hypocreales</taxon>
        <taxon>Nectriaceae</taxon>
        <taxon>Neonectria</taxon>
    </lineage>
</organism>
<dbReference type="AlphaFoldDB" id="A0A0P7BAW3"/>
<reference evidence="3 4" key="1">
    <citation type="submission" date="2015-09" db="EMBL/GenBank/DDBJ databases">
        <title>Draft genome of a European isolate of the apple canker pathogen Neonectria ditissima.</title>
        <authorList>
            <person name="Gomez-Cortecero A."/>
            <person name="Harrison R.J."/>
            <person name="Armitage A.D."/>
        </authorList>
    </citation>
    <scope>NUCLEOTIDE SEQUENCE [LARGE SCALE GENOMIC DNA]</scope>
    <source>
        <strain evidence="3 4">R09/05</strain>
    </source>
</reference>
<evidence type="ECO:0000313" key="3">
    <source>
        <dbReference type="EMBL" id="KPM37927.1"/>
    </source>
</evidence>
<dbReference type="OrthoDB" id="5105224at2759"/>
<dbReference type="EMBL" id="LKCW01000149">
    <property type="protein sequence ID" value="KPM37927.1"/>
    <property type="molecule type" value="Genomic_DNA"/>
</dbReference>
<accession>A0A0P7BAW3</accession>
<protein>
    <submittedName>
        <fullName evidence="3">Uncharacterized protein</fullName>
    </submittedName>
</protein>
<feature type="transmembrane region" description="Helical" evidence="2">
    <location>
        <begin position="242"/>
        <end position="265"/>
    </location>
</feature>
<keyword evidence="2" id="KW-0472">Membrane</keyword>
<keyword evidence="2" id="KW-1133">Transmembrane helix</keyword>